<keyword evidence="1" id="KW-0472">Membrane</keyword>
<sequence>MQSIESVEPQSLSPTAVQSFKKRLLGFNRLFLLTVFLPTLFSIIYFGFIASDIYISESRFVIRSPQKQTTTGLGAFLQGAAGFSKSQDDTYTVHDFISSRDALQQLNVQFALTTLYTDPKIDRFSRFGGFDPDSSFEALHRYYQKHIIEVSNDSSSSITTLRTKAFNAADARKMNTSLLEMSEKLVNQLNERGRQDMIRFAQSEVAAAEAKSRAAALALSAYRDKKGVFDPEKQSALQLQQISKLQDELIATKTQLAQVRSVTKNNPQLAVLQKRADVLQAEIATETAKVVGGDRSLSGHAAEYERLALERGFADKQLAAALASLEQARNEAQRKQLYLERIVQPSLPDYPVEPRRFRAILATFAVGMICWGILTMLIAGVREHHD</sequence>
<reference evidence="3" key="1">
    <citation type="submission" date="2017-02" db="EMBL/GenBank/DDBJ databases">
        <authorList>
            <person name="Varghese N."/>
            <person name="Submissions S."/>
        </authorList>
    </citation>
    <scope>NUCLEOTIDE SEQUENCE [LARGE SCALE GENOMIC DNA]</scope>
    <source>
        <strain evidence="3">ATCC BAA-34</strain>
    </source>
</reference>
<dbReference type="AlphaFoldDB" id="A0A1T4PDZ3"/>
<name>A0A1T4PDZ3_9BACT</name>
<evidence type="ECO:0000313" key="2">
    <source>
        <dbReference type="EMBL" id="SJZ89557.1"/>
    </source>
</evidence>
<keyword evidence="1" id="KW-0812">Transmembrane</keyword>
<dbReference type="Proteomes" id="UP000190102">
    <property type="component" value="Unassembled WGS sequence"/>
</dbReference>
<dbReference type="RefSeq" id="WP_208610570.1">
    <property type="nucleotide sequence ID" value="NZ_FUWR01000009.1"/>
</dbReference>
<keyword evidence="3" id="KW-1185">Reference proteome</keyword>
<keyword evidence="1" id="KW-1133">Transmembrane helix</keyword>
<dbReference type="STRING" id="115783.SAMN02745119_01949"/>
<dbReference type="GO" id="GO:0005886">
    <property type="term" value="C:plasma membrane"/>
    <property type="evidence" value="ECO:0007669"/>
    <property type="project" value="TreeGrafter"/>
</dbReference>
<gene>
    <name evidence="2" type="ORF">SAMN02745119_01949</name>
</gene>
<accession>A0A1T4PDZ3</accession>
<feature type="transmembrane region" description="Helical" evidence="1">
    <location>
        <begin position="30"/>
        <end position="55"/>
    </location>
</feature>
<dbReference type="PANTHER" id="PTHR32309">
    <property type="entry name" value="TYROSINE-PROTEIN KINASE"/>
    <property type="match status" value="1"/>
</dbReference>
<dbReference type="PANTHER" id="PTHR32309:SF13">
    <property type="entry name" value="FERRIC ENTEROBACTIN TRANSPORT PROTEIN FEPE"/>
    <property type="match status" value="1"/>
</dbReference>
<proteinExistence type="predicted"/>
<feature type="transmembrane region" description="Helical" evidence="1">
    <location>
        <begin position="359"/>
        <end position="381"/>
    </location>
</feature>
<organism evidence="2 3">
    <name type="scientific">Trichlorobacter thiogenes</name>
    <dbReference type="NCBI Taxonomy" id="115783"/>
    <lineage>
        <taxon>Bacteria</taxon>
        <taxon>Pseudomonadati</taxon>
        <taxon>Thermodesulfobacteriota</taxon>
        <taxon>Desulfuromonadia</taxon>
        <taxon>Geobacterales</taxon>
        <taxon>Geobacteraceae</taxon>
        <taxon>Trichlorobacter</taxon>
    </lineage>
</organism>
<dbReference type="EMBL" id="FUWR01000009">
    <property type="protein sequence ID" value="SJZ89557.1"/>
    <property type="molecule type" value="Genomic_DNA"/>
</dbReference>
<evidence type="ECO:0000313" key="3">
    <source>
        <dbReference type="Proteomes" id="UP000190102"/>
    </source>
</evidence>
<dbReference type="GO" id="GO:0004713">
    <property type="term" value="F:protein tyrosine kinase activity"/>
    <property type="evidence" value="ECO:0007669"/>
    <property type="project" value="TreeGrafter"/>
</dbReference>
<evidence type="ECO:0000256" key="1">
    <source>
        <dbReference type="SAM" id="Phobius"/>
    </source>
</evidence>
<protein>
    <submittedName>
        <fullName evidence="2">Capsular polysaccharide transport system permease protein</fullName>
    </submittedName>
</protein>
<dbReference type="InterPro" id="IPR050445">
    <property type="entry name" value="Bact_polysacc_biosynth/exp"/>
</dbReference>